<keyword evidence="3" id="KW-1185">Reference proteome</keyword>
<accession>A0A6G1IH10</accession>
<dbReference type="InterPro" id="IPR045518">
    <property type="entry name" value="2EXR"/>
</dbReference>
<feature type="domain" description="2EXR" evidence="1">
    <location>
        <begin position="17"/>
        <end position="116"/>
    </location>
</feature>
<dbReference type="Pfam" id="PF20150">
    <property type="entry name" value="2EXR"/>
    <property type="match status" value="1"/>
</dbReference>
<reference evidence="2" key="1">
    <citation type="journal article" date="2020" name="Stud. Mycol.">
        <title>101 Dothideomycetes genomes: a test case for predicting lifestyles and emergence of pathogens.</title>
        <authorList>
            <person name="Haridas S."/>
            <person name="Albert R."/>
            <person name="Binder M."/>
            <person name="Bloem J."/>
            <person name="Labutti K."/>
            <person name="Salamov A."/>
            <person name="Andreopoulos B."/>
            <person name="Baker S."/>
            <person name="Barry K."/>
            <person name="Bills G."/>
            <person name="Bluhm B."/>
            <person name="Cannon C."/>
            <person name="Castanera R."/>
            <person name="Culley D."/>
            <person name="Daum C."/>
            <person name="Ezra D."/>
            <person name="Gonzalez J."/>
            <person name="Henrissat B."/>
            <person name="Kuo A."/>
            <person name="Liang C."/>
            <person name="Lipzen A."/>
            <person name="Lutzoni F."/>
            <person name="Magnuson J."/>
            <person name="Mondo S."/>
            <person name="Nolan M."/>
            <person name="Ohm R."/>
            <person name="Pangilinan J."/>
            <person name="Park H.-J."/>
            <person name="Ramirez L."/>
            <person name="Alfaro M."/>
            <person name="Sun H."/>
            <person name="Tritt A."/>
            <person name="Yoshinaga Y."/>
            <person name="Zwiers L.-H."/>
            <person name="Turgeon B."/>
            <person name="Goodwin S."/>
            <person name="Spatafora J."/>
            <person name="Crous P."/>
            <person name="Grigoriev I."/>
        </authorList>
    </citation>
    <scope>NUCLEOTIDE SEQUENCE</scope>
    <source>
        <strain evidence="2">CBS 122367</strain>
    </source>
</reference>
<dbReference type="EMBL" id="MU005621">
    <property type="protein sequence ID" value="KAF2677516.1"/>
    <property type="molecule type" value="Genomic_DNA"/>
</dbReference>
<dbReference type="Proteomes" id="UP000799291">
    <property type="component" value="Unassembled WGS sequence"/>
</dbReference>
<evidence type="ECO:0000259" key="1">
    <source>
        <dbReference type="Pfam" id="PF20150"/>
    </source>
</evidence>
<dbReference type="PANTHER" id="PTHR35910">
    <property type="entry name" value="2EXR DOMAIN-CONTAINING PROTEIN"/>
    <property type="match status" value="1"/>
</dbReference>
<dbReference type="OrthoDB" id="3473305at2759"/>
<evidence type="ECO:0000313" key="2">
    <source>
        <dbReference type="EMBL" id="KAF2677516.1"/>
    </source>
</evidence>
<organism evidence="2 3">
    <name type="scientific">Lentithecium fluviatile CBS 122367</name>
    <dbReference type="NCBI Taxonomy" id="1168545"/>
    <lineage>
        <taxon>Eukaryota</taxon>
        <taxon>Fungi</taxon>
        <taxon>Dikarya</taxon>
        <taxon>Ascomycota</taxon>
        <taxon>Pezizomycotina</taxon>
        <taxon>Dothideomycetes</taxon>
        <taxon>Pleosporomycetidae</taxon>
        <taxon>Pleosporales</taxon>
        <taxon>Massarineae</taxon>
        <taxon>Lentitheciaceae</taxon>
        <taxon>Lentithecium</taxon>
    </lineage>
</organism>
<gene>
    <name evidence="2" type="ORF">K458DRAFT_158558</name>
</gene>
<dbReference type="PANTHER" id="PTHR35910:SF1">
    <property type="entry name" value="2EXR DOMAIN-CONTAINING PROTEIN"/>
    <property type="match status" value="1"/>
</dbReference>
<evidence type="ECO:0000313" key="3">
    <source>
        <dbReference type="Proteomes" id="UP000799291"/>
    </source>
</evidence>
<dbReference type="AlphaFoldDB" id="A0A6G1IH10"/>
<name>A0A6G1IH10_9PLEO</name>
<protein>
    <recommendedName>
        <fullName evidence="1">2EXR domain-containing protein</fullName>
    </recommendedName>
</protein>
<proteinExistence type="predicted"/>
<sequence>MVRAERLEPEFASMSIFHPFPRLPAELRAQIWEMTVEPRTVDVRVVQKRIPVLPDVPSTGSGLASYLVSHTPVPATQQTCQESRNLGLYQQAFSDVYLYNGVERRYVWANLDIDIIDIGTTEFHNFLPVASTIHRLKFARENQDFFFHAEVYELPRFSNVKEIHVVCAAGLWQWLGASEVHYWPCGVENVFMIDPDDGRKMGLVEMEEMFAKELTETWRLEGYQYPSGDPLDETSENI</sequence>